<feature type="region of interest" description="Disordered" evidence="1">
    <location>
        <begin position="77"/>
        <end position="102"/>
    </location>
</feature>
<evidence type="ECO:0000313" key="3">
    <source>
        <dbReference type="Proteomes" id="UP001596050"/>
    </source>
</evidence>
<feature type="non-terminal residue" evidence="2">
    <location>
        <position position="102"/>
    </location>
</feature>
<dbReference type="InterPro" id="IPR035225">
    <property type="entry name" value="DUF5338"/>
</dbReference>
<organism evidence="2 3">
    <name type="scientific">Massilia niabensis</name>
    <dbReference type="NCBI Taxonomy" id="544910"/>
    <lineage>
        <taxon>Bacteria</taxon>
        <taxon>Pseudomonadati</taxon>
        <taxon>Pseudomonadota</taxon>
        <taxon>Betaproteobacteria</taxon>
        <taxon>Burkholderiales</taxon>
        <taxon>Oxalobacteraceae</taxon>
        <taxon>Telluria group</taxon>
        <taxon>Massilia</taxon>
    </lineage>
</organism>
<protein>
    <submittedName>
        <fullName evidence="2">TraK family protein</fullName>
    </submittedName>
</protein>
<evidence type="ECO:0000256" key="1">
    <source>
        <dbReference type="SAM" id="MobiDB-lite"/>
    </source>
</evidence>
<keyword evidence="3" id="KW-1185">Reference proteome</keyword>
<dbReference type="RefSeq" id="WP_379784433.1">
    <property type="nucleotide sequence ID" value="NZ_JBHSMU010000014.1"/>
</dbReference>
<sequence length="102" mass="11631">MAKSYTKQLTEWVRQTRHSARRNRNRVAFTAVKNDVREALEEGWPVKTIWAHMVEQKRIECGYDTFLVYVKRHMATATEPPGASRSSQPPGRSLATEAGRSG</sequence>
<proteinExistence type="predicted"/>
<dbReference type="EMBL" id="JBHSMU010000014">
    <property type="protein sequence ID" value="MFC5461009.1"/>
    <property type="molecule type" value="Genomic_DNA"/>
</dbReference>
<dbReference type="Pfam" id="PF17273">
    <property type="entry name" value="DUF5338"/>
    <property type="match status" value="1"/>
</dbReference>
<name>A0ABW0L5N7_9BURK</name>
<comment type="caution">
    <text evidence="2">The sequence shown here is derived from an EMBL/GenBank/DDBJ whole genome shotgun (WGS) entry which is preliminary data.</text>
</comment>
<gene>
    <name evidence="2" type="ORF">ACFPN5_14450</name>
</gene>
<feature type="region of interest" description="Disordered" evidence="1">
    <location>
        <begin position="1"/>
        <end position="20"/>
    </location>
</feature>
<reference evidence="3" key="1">
    <citation type="journal article" date="2019" name="Int. J. Syst. Evol. Microbiol.">
        <title>The Global Catalogue of Microorganisms (GCM) 10K type strain sequencing project: providing services to taxonomists for standard genome sequencing and annotation.</title>
        <authorList>
            <consortium name="The Broad Institute Genomics Platform"/>
            <consortium name="The Broad Institute Genome Sequencing Center for Infectious Disease"/>
            <person name="Wu L."/>
            <person name="Ma J."/>
        </authorList>
    </citation>
    <scope>NUCLEOTIDE SEQUENCE [LARGE SCALE GENOMIC DNA]</scope>
    <source>
        <strain evidence="3">KACC 12649</strain>
    </source>
</reference>
<accession>A0ABW0L5N7</accession>
<dbReference type="Proteomes" id="UP001596050">
    <property type="component" value="Unassembled WGS sequence"/>
</dbReference>
<evidence type="ECO:0000313" key="2">
    <source>
        <dbReference type="EMBL" id="MFC5461009.1"/>
    </source>
</evidence>